<dbReference type="InterPro" id="IPR046278">
    <property type="entry name" value="DUF6311"/>
</dbReference>
<evidence type="ECO:0000313" key="4">
    <source>
        <dbReference type="Proteomes" id="UP000319825"/>
    </source>
</evidence>
<evidence type="ECO:0000256" key="1">
    <source>
        <dbReference type="SAM" id="Phobius"/>
    </source>
</evidence>
<feature type="transmembrane region" description="Helical" evidence="1">
    <location>
        <begin position="353"/>
        <end position="370"/>
    </location>
</feature>
<dbReference type="EMBL" id="VLKE01000001">
    <property type="protein sequence ID" value="TWH69051.1"/>
    <property type="molecule type" value="Genomic_DNA"/>
</dbReference>
<proteinExistence type="predicted"/>
<keyword evidence="1" id="KW-0472">Membrane</keyword>
<feature type="transmembrane region" description="Helical" evidence="1">
    <location>
        <begin position="60"/>
        <end position="79"/>
    </location>
</feature>
<sequence>MGPAAPAGTALAEPPDVPSAPVTLVERTSLVEPPVGGADDTTSPARAGRRWRWTSRRRDLAVYGLFLLAALWVTSQIWADPAGRVASFYSSDPAQVQFFLAHSVRVVLHGEFPFYTDQFNYPDGVNLMANTAILALGIPMVPVTLLFGPAVSFVVLVTLGLAGTAAAWYRVLSRHVVRTPLAAAVGGWFCGFSPAMLSHASWHPNIISQFLLPFIVWRVLVVTRSRRPVRDGALLALLVTAQAFINEEILLFTALACGVFLTAMLVQRPALWSAAWRPLGVALAVCVLLAGSLLAYPLYVQFAGPMAYHGLSDAVRDYGNDIAAFFAPGSPTLGGHQRANVNLAPNYSEENAFFGWTLALLAVGIVLWLRREPLVRALAATGVFFAVLSLGERVSWWDRELFTGPWEWLVRLPLLDAVVPTRFGMITAVVVGVLLALAVDRVWSLRPADARTVRTLTVGTLVAALLPIAPMPLNVTSRPPVPHFITADRWREYVGPDQTLVPIPVPSMGNTHGMRWAASTNLDFKIPGGYFLAPRNGNTGDPGRFGGRPSGLGELLDEVSTTGRTPKLDDRQRRRSLDELRHWRAAVLVLPVGQHNAEPLRRTVEQLVGPARRELDVWVWDVRTLTDASA</sequence>
<feature type="transmembrane region" description="Helical" evidence="1">
    <location>
        <begin position="377"/>
        <end position="397"/>
    </location>
</feature>
<keyword evidence="4" id="KW-1185">Reference proteome</keyword>
<reference evidence="3 4" key="1">
    <citation type="submission" date="2019-07" db="EMBL/GenBank/DDBJ databases">
        <title>R&amp;d 2014.</title>
        <authorList>
            <person name="Klenk H.-P."/>
        </authorList>
    </citation>
    <scope>NUCLEOTIDE SEQUENCE [LARGE SCALE GENOMIC DNA]</scope>
    <source>
        <strain evidence="3 4">DSM 43868</strain>
    </source>
</reference>
<accession>A0A562IDH1</accession>
<feature type="domain" description="DUF6311" evidence="2">
    <location>
        <begin position="112"/>
        <end position="411"/>
    </location>
</feature>
<evidence type="ECO:0000259" key="2">
    <source>
        <dbReference type="Pfam" id="PF19830"/>
    </source>
</evidence>
<dbReference type="Pfam" id="PF19830">
    <property type="entry name" value="DUF6311"/>
    <property type="match status" value="1"/>
</dbReference>
<feature type="transmembrane region" description="Helical" evidence="1">
    <location>
        <begin position="251"/>
        <end position="267"/>
    </location>
</feature>
<keyword evidence="1" id="KW-1133">Transmembrane helix</keyword>
<dbReference type="Proteomes" id="UP000319825">
    <property type="component" value="Unassembled WGS sequence"/>
</dbReference>
<comment type="caution">
    <text evidence="3">The sequence shown here is derived from an EMBL/GenBank/DDBJ whole genome shotgun (WGS) entry which is preliminary data.</text>
</comment>
<organism evidence="3 4">
    <name type="scientific">Micromonospora olivasterospora</name>
    <dbReference type="NCBI Taxonomy" id="1880"/>
    <lineage>
        <taxon>Bacteria</taxon>
        <taxon>Bacillati</taxon>
        <taxon>Actinomycetota</taxon>
        <taxon>Actinomycetes</taxon>
        <taxon>Micromonosporales</taxon>
        <taxon>Micromonosporaceae</taxon>
        <taxon>Micromonospora</taxon>
    </lineage>
</organism>
<evidence type="ECO:0000313" key="3">
    <source>
        <dbReference type="EMBL" id="TWH69051.1"/>
    </source>
</evidence>
<protein>
    <recommendedName>
        <fullName evidence="2">DUF6311 domain-containing protein</fullName>
    </recommendedName>
</protein>
<name>A0A562IDH1_MICOL</name>
<feature type="transmembrane region" description="Helical" evidence="1">
    <location>
        <begin position="417"/>
        <end position="439"/>
    </location>
</feature>
<feature type="transmembrane region" description="Helical" evidence="1">
    <location>
        <begin position="181"/>
        <end position="200"/>
    </location>
</feature>
<dbReference type="RefSeq" id="WP_387226482.1">
    <property type="nucleotide sequence ID" value="NZ_BAAATQ010000097.1"/>
</dbReference>
<gene>
    <name evidence="3" type="ORF">JD77_04053</name>
</gene>
<dbReference type="AlphaFoldDB" id="A0A562IDH1"/>
<keyword evidence="1" id="KW-0812">Transmembrane</keyword>
<feature type="transmembrane region" description="Helical" evidence="1">
    <location>
        <begin position="279"/>
        <end position="299"/>
    </location>
</feature>
<feature type="transmembrane region" description="Helical" evidence="1">
    <location>
        <begin position="146"/>
        <end position="169"/>
    </location>
</feature>